<evidence type="ECO:0000313" key="6">
    <source>
        <dbReference type="Proteomes" id="UP000638848"/>
    </source>
</evidence>
<dbReference type="PROSITE" id="PS01124">
    <property type="entry name" value="HTH_ARAC_FAMILY_2"/>
    <property type="match status" value="1"/>
</dbReference>
<keyword evidence="1" id="KW-0805">Transcription regulation</keyword>
<dbReference type="AlphaFoldDB" id="A0A917HA67"/>
<keyword evidence="3" id="KW-0804">Transcription</keyword>
<sequence>MNDPVHRSVFATQNPVEALAVLEEVFAIGGVRRAHQGPFSMALSAASTGPVTHERFRWWGSSTTGRTEGAGVLRVCHVTQGVLAATSDGDRFPRTGPFLFPQRDFTSWWENLEALTVTLDPARVQQLARDLADDQGFRLRFTGIRPVSAAMARYWAGTLGHIHRDLLPHEQVMSNPLIQSEIARSLATALLHTFPSTFLDRPAGVGQSGAGSAGVRRAVAFIDEHIGQDIGVAEIAAAARMSPRGLQAAFRRQKDTTPTAYLRAARLEGAHRDLLAGEPAVGVSVEGIAARWGFTHRGRFAAAYRTRYGQSPATTLRS</sequence>
<comment type="caution">
    <text evidence="5">The sequence shown here is derived from an EMBL/GenBank/DDBJ whole genome shotgun (WGS) entry which is preliminary data.</text>
</comment>
<keyword evidence="2" id="KW-0238">DNA-binding</keyword>
<dbReference type="GO" id="GO:0043565">
    <property type="term" value="F:sequence-specific DNA binding"/>
    <property type="evidence" value="ECO:0007669"/>
    <property type="project" value="InterPro"/>
</dbReference>
<dbReference type="Gene3D" id="1.10.10.60">
    <property type="entry name" value="Homeodomain-like"/>
    <property type="match status" value="1"/>
</dbReference>
<reference evidence="5" key="2">
    <citation type="submission" date="2020-09" db="EMBL/GenBank/DDBJ databases">
        <authorList>
            <person name="Sun Q."/>
            <person name="Zhou Y."/>
        </authorList>
    </citation>
    <scope>NUCLEOTIDE SEQUENCE</scope>
    <source>
        <strain evidence="5">CGMCC 1.12187</strain>
    </source>
</reference>
<protein>
    <recommendedName>
        <fullName evidence="4">HTH araC/xylS-type domain-containing protein</fullName>
    </recommendedName>
</protein>
<name>A0A917HA67_9MICC</name>
<evidence type="ECO:0000256" key="2">
    <source>
        <dbReference type="ARBA" id="ARBA00023125"/>
    </source>
</evidence>
<dbReference type="PANTHER" id="PTHR46796">
    <property type="entry name" value="HTH-TYPE TRANSCRIPTIONAL ACTIVATOR RHAS-RELATED"/>
    <property type="match status" value="1"/>
</dbReference>
<dbReference type="GO" id="GO:0003700">
    <property type="term" value="F:DNA-binding transcription factor activity"/>
    <property type="evidence" value="ECO:0007669"/>
    <property type="project" value="InterPro"/>
</dbReference>
<accession>A0A917HA67</accession>
<reference evidence="5" key="1">
    <citation type="journal article" date="2014" name="Int. J. Syst. Evol. Microbiol.">
        <title>Complete genome sequence of Corynebacterium casei LMG S-19264T (=DSM 44701T), isolated from a smear-ripened cheese.</title>
        <authorList>
            <consortium name="US DOE Joint Genome Institute (JGI-PGF)"/>
            <person name="Walter F."/>
            <person name="Albersmeier A."/>
            <person name="Kalinowski J."/>
            <person name="Ruckert C."/>
        </authorList>
    </citation>
    <scope>NUCLEOTIDE SEQUENCE</scope>
    <source>
        <strain evidence="5">CGMCC 1.12187</strain>
    </source>
</reference>
<dbReference type="SUPFAM" id="SSF46689">
    <property type="entry name" value="Homeodomain-like"/>
    <property type="match status" value="2"/>
</dbReference>
<dbReference type="SMART" id="SM00342">
    <property type="entry name" value="HTH_ARAC"/>
    <property type="match status" value="1"/>
</dbReference>
<organism evidence="5 6">
    <name type="scientific">Kocuria dechangensis</name>
    <dbReference type="NCBI Taxonomy" id="1176249"/>
    <lineage>
        <taxon>Bacteria</taxon>
        <taxon>Bacillati</taxon>
        <taxon>Actinomycetota</taxon>
        <taxon>Actinomycetes</taxon>
        <taxon>Micrococcales</taxon>
        <taxon>Micrococcaceae</taxon>
        <taxon>Kocuria</taxon>
    </lineage>
</organism>
<keyword evidence="6" id="KW-1185">Reference proteome</keyword>
<evidence type="ECO:0000256" key="3">
    <source>
        <dbReference type="ARBA" id="ARBA00023163"/>
    </source>
</evidence>
<dbReference type="InterPro" id="IPR009057">
    <property type="entry name" value="Homeodomain-like_sf"/>
</dbReference>
<dbReference type="PANTHER" id="PTHR46796:SF12">
    <property type="entry name" value="HTH-TYPE DNA-BINDING TRANSCRIPTIONAL ACTIVATOR EUTR"/>
    <property type="match status" value="1"/>
</dbReference>
<proteinExistence type="predicted"/>
<gene>
    <name evidence="5" type="ORF">GCM10011374_41720</name>
</gene>
<dbReference type="Pfam" id="PF12833">
    <property type="entry name" value="HTH_18"/>
    <property type="match status" value="1"/>
</dbReference>
<evidence type="ECO:0000259" key="4">
    <source>
        <dbReference type="PROSITE" id="PS01124"/>
    </source>
</evidence>
<feature type="domain" description="HTH araC/xylS-type" evidence="4">
    <location>
        <begin position="216"/>
        <end position="318"/>
    </location>
</feature>
<dbReference type="InterPro" id="IPR018060">
    <property type="entry name" value="HTH_AraC"/>
</dbReference>
<dbReference type="Proteomes" id="UP000638848">
    <property type="component" value="Unassembled WGS sequence"/>
</dbReference>
<evidence type="ECO:0000256" key="1">
    <source>
        <dbReference type="ARBA" id="ARBA00023015"/>
    </source>
</evidence>
<dbReference type="InterPro" id="IPR050204">
    <property type="entry name" value="AraC_XylS_family_regulators"/>
</dbReference>
<dbReference type="EMBL" id="BMEQ01000075">
    <property type="protein sequence ID" value="GGG72646.1"/>
    <property type="molecule type" value="Genomic_DNA"/>
</dbReference>
<evidence type="ECO:0000313" key="5">
    <source>
        <dbReference type="EMBL" id="GGG72646.1"/>
    </source>
</evidence>